<evidence type="ECO:0000256" key="3">
    <source>
        <dbReference type="ARBA" id="ARBA00023125"/>
    </source>
</evidence>
<dbReference type="InterPro" id="IPR036162">
    <property type="entry name" value="Resolvase-like_N_sf"/>
</dbReference>
<dbReference type="SUPFAM" id="SSF53041">
    <property type="entry name" value="Resolvase-like"/>
    <property type="match status" value="1"/>
</dbReference>
<dbReference type="PROSITE" id="PS00397">
    <property type="entry name" value="RECOMBINASES_1"/>
    <property type="match status" value="1"/>
</dbReference>
<feature type="domain" description="Resolvase/invertase-type recombinase catalytic" evidence="7">
    <location>
        <begin position="2"/>
        <end position="138"/>
    </location>
</feature>
<dbReference type="STRING" id="199441.BkAM31D_07135"/>
<dbReference type="PANTHER" id="PTHR30461">
    <property type="entry name" value="DNA-INVERTASE FROM LAMBDOID PROPHAGE"/>
    <property type="match status" value="1"/>
</dbReference>
<evidence type="ECO:0000256" key="5">
    <source>
        <dbReference type="PIRSR" id="PIRSR606118-50"/>
    </source>
</evidence>
<dbReference type="Pfam" id="PF02796">
    <property type="entry name" value="HTH_7"/>
    <property type="match status" value="1"/>
</dbReference>
<organism evidence="8 9">
    <name type="scientific">Halalkalibacter krulwichiae</name>
    <dbReference type="NCBI Taxonomy" id="199441"/>
    <lineage>
        <taxon>Bacteria</taxon>
        <taxon>Bacillati</taxon>
        <taxon>Bacillota</taxon>
        <taxon>Bacilli</taxon>
        <taxon>Bacillales</taxon>
        <taxon>Bacillaceae</taxon>
        <taxon>Halalkalibacter</taxon>
    </lineage>
</organism>
<evidence type="ECO:0000256" key="1">
    <source>
        <dbReference type="ARBA" id="ARBA00009913"/>
    </source>
</evidence>
<dbReference type="EMBL" id="CP020814">
    <property type="protein sequence ID" value="ARK29648.1"/>
    <property type="molecule type" value="Genomic_DNA"/>
</dbReference>
<dbReference type="InterPro" id="IPR006118">
    <property type="entry name" value="Recombinase_CS"/>
</dbReference>
<dbReference type="GO" id="GO:0015074">
    <property type="term" value="P:DNA integration"/>
    <property type="evidence" value="ECO:0007669"/>
    <property type="project" value="UniProtKB-KW"/>
</dbReference>
<dbReference type="Proteomes" id="UP000193006">
    <property type="component" value="Chromosome"/>
</dbReference>
<evidence type="ECO:0000256" key="4">
    <source>
        <dbReference type="ARBA" id="ARBA00023172"/>
    </source>
</evidence>
<dbReference type="KEGG" id="bkw:BkAM31D_07135"/>
<dbReference type="Gene3D" id="3.40.50.1390">
    <property type="entry name" value="Resolvase, N-terminal catalytic domain"/>
    <property type="match status" value="1"/>
</dbReference>
<comment type="similarity">
    <text evidence="1">Belongs to the site-specific recombinase resolvase family.</text>
</comment>
<name>A0A1X9M898_9BACI</name>
<dbReference type="Pfam" id="PF00239">
    <property type="entry name" value="Resolvase"/>
    <property type="match status" value="1"/>
</dbReference>
<evidence type="ECO:0000313" key="9">
    <source>
        <dbReference type="Proteomes" id="UP000193006"/>
    </source>
</evidence>
<proteinExistence type="inferred from homology"/>
<sequence length="224" mass="26120">MQKIGYVRVSSTSQNPSRQFRQLNEIGMDIIYEEKTSGATKDREQLQKMLEDLQEGDIIYVTDLTRITRSTQDLFELIDLIRNKKASLKSLKDTWLDLSEDNPYSQFLITVMAGVNQLERDFIRMRQREGIELAKKEGKFKGRLKKYHKNHAGMNYAVKLYKEGNMTVNQICEITNVSRASLYRKLSEGKNKHSLLILKISGDCETTYLTKQAISIRKYQYLFI</sequence>
<keyword evidence="4" id="KW-0233">DNA recombination</keyword>
<dbReference type="InterPro" id="IPR006119">
    <property type="entry name" value="Resolv_N"/>
</dbReference>
<evidence type="ECO:0000259" key="7">
    <source>
        <dbReference type="PROSITE" id="PS51736"/>
    </source>
</evidence>
<keyword evidence="2" id="KW-0229">DNA integration</keyword>
<accession>A0A1X9M898</accession>
<dbReference type="InterPro" id="IPR006120">
    <property type="entry name" value="Resolvase_HTH_dom"/>
</dbReference>
<dbReference type="SMART" id="SM00857">
    <property type="entry name" value="Resolvase"/>
    <property type="match status" value="1"/>
</dbReference>
<dbReference type="InterPro" id="IPR050639">
    <property type="entry name" value="SSR_resolvase"/>
</dbReference>
<reference evidence="8 9" key="1">
    <citation type="submission" date="2017-04" db="EMBL/GenBank/DDBJ databases">
        <title>Bacillus krulwichiae AM31D Genome sequencing and assembly.</title>
        <authorList>
            <person name="Krulwich T.A."/>
            <person name="Anastor L."/>
            <person name="Ehrlich R."/>
            <person name="Ehrlich G.D."/>
            <person name="Janto B."/>
        </authorList>
    </citation>
    <scope>NUCLEOTIDE SEQUENCE [LARGE SCALE GENOMIC DNA]</scope>
    <source>
        <strain evidence="8 9">AM31D</strain>
    </source>
</reference>
<dbReference type="Gene3D" id="1.10.10.60">
    <property type="entry name" value="Homeodomain-like"/>
    <property type="match status" value="1"/>
</dbReference>
<gene>
    <name evidence="8" type="primary">tnpR</name>
    <name evidence="8" type="ORF">BkAM31D_07135</name>
</gene>
<evidence type="ECO:0000256" key="2">
    <source>
        <dbReference type="ARBA" id="ARBA00022908"/>
    </source>
</evidence>
<dbReference type="GO" id="GO:0003677">
    <property type="term" value="F:DNA binding"/>
    <property type="evidence" value="ECO:0007669"/>
    <property type="project" value="UniProtKB-KW"/>
</dbReference>
<keyword evidence="3" id="KW-0238">DNA-binding</keyword>
<dbReference type="GO" id="GO:0000150">
    <property type="term" value="F:DNA strand exchange activity"/>
    <property type="evidence" value="ECO:0007669"/>
    <property type="project" value="InterPro"/>
</dbReference>
<dbReference type="CDD" id="cd03768">
    <property type="entry name" value="SR_ResInv"/>
    <property type="match status" value="1"/>
</dbReference>
<feature type="active site" description="O-(5'-phospho-DNA)-serine intermediate" evidence="5 6">
    <location>
        <position position="10"/>
    </location>
</feature>
<evidence type="ECO:0000256" key="6">
    <source>
        <dbReference type="PROSITE-ProRule" id="PRU10137"/>
    </source>
</evidence>
<evidence type="ECO:0000313" key="8">
    <source>
        <dbReference type="EMBL" id="ARK29648.1"/>
    </source>
</evidence>
<dbReference type="PANTHER" id="PTHR30461:SF26">
    <property type="entry name" value="RESOLVASE HOMOLOG YNEB"/>
    <property type="match status" value="1"/>
</dbReference>
<keyword evidence="9" id="KW-1185">Reference proteome</keyword>
<dbReference type="AlphaFoldDB" id="A0A1X9M898"/>
<protein>
    <submittedName>
        <fullName evidence="8">Transposon gamma-delta resolvase</fullName>
    </submittedName>
</protein>
<dbReference type="PROSITE" id="PS51736">
    <property type="entry name" value="RECOMBINASES_3"/>
    <property type="match status" value="1"/>
</dbReference>